<dbReference type="HAMAP" id="MF_00220_B">
    <property type="entry name" value="PyrC_classI_B"/>
    <property type="match status" value="1"/>
</dbReference>
<dbReference type="PANTHER" id="PTHR43668">
    <property type="entry name" value="ALLANTOINASE"/>
    <property type="match status" value="1"/>
</dbReference>
<feature type="binding site" evidence="6">
    <location>
        <position position="93"/>
    </location>
    <ligand>
        <name>substrate</name>
    </ligand>
</feature>
<keyword evidence="6" id="KW-0862">Zinc</keyword>
<gene>
    <name evidence="6" type="primary">pyrC</name>
    <name evidence="8" type="ORF">H8S23_06065</name>
</gene>
<evidence type="ECO:0000256" key="6">
    <source>
        <dbReference type="HAMAP-Rule" id="MF_00220"/>
    </source>
</evidence>
<organism evidence="8 9">
    <name type="scientific">Anaerofilum hominis</name>
    <dbReference type="NCBI Taxonomy" id="2763016"/>
    <lineage>
        <taxon>Bacteria</taxon>
        <taxon>Bacillati</taxon>
        <taxon>Bacillota</taxon>
        <taxon>Clostridia</taxon>
        <taxon>Eubacteriales</taxon>
        <taxon>Oscillospiraceae</taxon>
        <taxon>Anaerofilum</taxon>
    </lineage>
</organism>
<dbReference type="SUPFAM" id="SSF51556">
    <property type="entry name" value="Metallo-dependent hydrolases"/>
    <property type="match status" value="1"/>
</dbReference>
<dbReference type="EMBL" id="JACONZ010000002">
    <property type="protein sequence ID" value="MBC5581065.1"/>
    <property type="molecule type" value="Genomic_DNA"/>
</dbReference>
<dbReference type="InterPro" id="IPR011059">
    <property type="entry name" value="Metal-dep_hydrolase_composite"/>
</dbReference>
<dbReference type="GO" id="GO:0006145">
    <property type="term" value="P:purine nucleobase catabolic process"/>
    <property type="evidence" value="ECO:0007669"/>
    <property type="project" value="TreeGrafter"/>
</dbReference>
<feature type="binding site" evidence="6">
    <location>
        <position position="61"/>
    </location>
    <ligand>
        <name>Zn(2+)</name>
        <dbReference type="ChEBI" id="CHEBI:29105"/>
        <label>1</label>
    </ligand>
</feature>
<evidence type="ECO:0000256" key="1">
    <source>
        <dbReference type="ARBA" id="ARBA00002368"/>
    </source>
</evidence>
<evidence type="ECO:0000256" key="2">
    <source>
        <dbReference type="ARBA" id="ARBA00010286"/>
    </source>
</evidence>
<feature type="binding site" evidence="6">
    <location>
        <position position="277"/>
    </location>
    <ligand>
        <name>substrate</name>
    </ligand>
</feature>
<dbReference type="GO" id="GO:0044205">
    <property type="term" value="P:'de novo' UMP biosynthetic process"/>
    <property type="evidence" value="ECO:0007669"/>
    <property type="project" value="UniProtKB-UniRule"/>
</dbReference>
<feature type="binding site" evidence="6">
    <location>
        <position position="178"/>
    </location>
    <ligand>
        <name>Zn(2+)</name>
        <dbReference type="ChEBI" id="CHEBI:29105"/>
        <label>2</label>
    </ligand>
</feature>
<dbReference type="GO" id="GO:0008270">
    <property type="term" value="F:zinc ion binding"/>
    <property type="evidence" value="ECO:0007669"/>
    <property type="project" value="UniProtKB-UniRule"/>
</dbReference>
<reference evidence="8" key="1">
    <citation type="submission" date="2020-08" db="EMBL/GenBank/DDBJ databases">
        <title>Genome public.</title>
        <authorList>
            <person name="Liu C."/>
            <person name="Sun Q."/>
        </authorList>
    </citation>
    <scope>NUCLEOTIDE SEQUENCE</scope>
    <source>
        <strain evidence="8">BX8</strain>
    </source>
</reference>
<keyword evidence="3 6" id="KW-0479">Metal-binding</keyword>
<keyword evidence="5 6" id="KW-0665">Pyrimidine biosynthesis</keyword>
<feature type="binding site" evidence="6">
    <location>
        <position position="308"/>
    </location>
    <ligand>
        <name>substrate</name>
    </ligand>
</feature>
<dbReference type="InterPro" id="IPR032466">
    <property type="entry name" value="Metal_Hydrolase"/>
</dbReference>
<dbReference type="GO" id="GO:0004151">
    <property type="term" value="F:dihydroorotase activity"/>
    <property type="evidence" value="ECO:0007669"/>
    <property type="project" value="UniProtKB-UniRule"/>
</dbReference>
<evidence type="ECO:0000256" key="5">
    <source>
        <dbReference type="ARBA" id="ARBA00022975"/>
    </source>
</evidence>
<protein>
    <recommendedName>
        <fullName evidence="6">Dihydroorotase</fullName>
        <shortName evidence="6">DHOase</shortName>
        <ecNumber evidence="6">3.5.2.3</ecNumber>
    </recommendedName>
</protein>
<dbReference type="Proteomes" id="UP000659630">
    <property type="component" value="Unassembled WGS sequence"/>
</dbReference>
<comment type="cofactor">
    <cofactor evidence="6">
        <name>Zn(2+)</name>
        <dbReference type="ChEBI" id="CHEBI:29105"/>
    </cofactor>
    <text evidence="6">Binds 2 Zn(2+) ions per subunit.</text>
</comment>
<dbReference type="CDD" id="cd01317">
    <property type="entry name" value="DHOase_IIa"/>
    <property type="match status" value="1"/>
</dbReference>
<feature type="domain" description="Dihydroorotase catalytic" evidence="7">
    <location>
        <begin position="50"/>
        <end position="238"/>
    </location>
</feature>
<evidence type="ECO:0000313" key="8">
    <source>
        <dbReference type="EMBL" id="MBC5581065.1"/>
    </source>
</evidence>
<feature type="binding site" evidence="6">
    <location>
        <position position="151"/>
    </location>
    <ligand>
        <name>Zn(2+)</name>
        <dbReference type="ChEBI" id="CHEBI:29105"/>
        <label>2</label>
    </ligand>
</feature>
<comment type="pathway">
    <text evidence="6">Pyrimidine metabolism; UMP biosynthesis via de novo pathway; (S)-dihydroorotate from bicarbonate: step 3/3.</text>
</comment>
<dbReference type="Pfam" id="PF12890">
    <property type="entry name" value="DHOase"/>
    <property type="match status" value="1"/>
</dbReference>
<feature type="binding site" evidence="6">
    <location>
        <position position="59"/>
    </location>
    <ligand>
        <name>Zn(2+)</name>
        <dbReference type="ChEBI" id="CHEBI:29105"/>
        <label>1</label>
    </ligand>
</feature>
<accession>A0A923I685</accession>
<proteinExistence type="inferred from homology"/>
<dbReference type="InterPro" id="IPR050138">
    <property type="entry name" value="DHOase/Allantoinase_Hydrolase"/>
</dbReference>
<feature type="active site" evidence="6">
    <location>
        <position position="304"/>
    </location>
</feature>
<dbReference type="InterPro" id="IPR004722">
    <property type="entry name" value="DHOase"/>
</dbReference>
<dbReference type="RefSeq" id="WP_186887437.1">
    <property type="nucleotide sequence ID" value="NZ_JACONZ010000002.1"/>
</dbReference>
<feature type="binding site" evidence="6">
    <location>
        <begin position="61"/>
        <end position="63"/>
    </location>
    <ligand>
        <name>substrate</name>
    </ligand>
</feature>
<dbReference type="Gene3D" id="2.30.40.10">
    <property type="entry name" value="Urease, subunit C, domain 1"/>
    <property type="match status" value="1"/>
</dbReference>
<dbReference type="AlphaFoldDB" id="A0A923I685"/>
<dbReference type="PROSITE" id="PS00483">
    <property type="entry name" value="DIHYDROOROTASE_2"/>
    <property type="match status" value="1"/>
</dbReference>
<evidence type="ECO:0000256" key="4">
    <source>
        <dbReference type="ARBA" id="ARBA00022801"/>
    </source>
</evidence>
<dbReference type="InterPro" id="IPR024403">
    <property type="entry name" value="DHOase_cat"/>
</dbReference>
<comment type="similarity">
    <text evidence="2 6">Belongs to the metallo-dependent hydrolases superfamily. DHOase family. Class I DHOase subfamily.</text>
</comment>
<dbReference type="PANTHER" id="PTHR43668:SF2">
    <property type="entry name" value="ALLANTOINASE"/>
    <property type="match status" value="1"/>
</dbReference>
<feature type="binding site" evidence="6">
    <location>
        <position position="304"/>
    </location>
    <ligand>
        <name>Zn(2+)</name>
        <dbReference type="ChEBI" id="CHEBI:29105"/>
        <label>1</label>
    </ligand>
</feature>
<comment type="caution">
    <text evidence="8">The sequence shown here is derived from an EMBL/GenBank/DDBJ whole genome shotgun (WGS) entry which is preliminary data.</text>
</comment>
<feature type="binding site" evidence="6">
    <location>
        <position position="151"/>
    </location>
    <ligand>
        <name>Zn(2+)</name>
        <dbReference type="ChEBI" id="CHEBI:29105"/>
        <label>1</label>
    </ligand>
</feature>
<keyword evidence="9" id="KW-1185">Reference proteome</keyword>
<evidence type="ECO:0000313" key="9">
    <source>
        <dbReference type="Proteomes" id="UP000659630"/>
    </source>
</evidence>
<dbReference type="InterPro" id="IPR002195">
    <property type="entry name" value="Dihydroorotase_CS"/>
</dbReference>
<evidence type="ECO:0000259" key="7">
    <source>
        <dbReference type="Pfam" id="PF12890"/>
    </source>
</evidence>
<dbReference type="EC" id="3.5.2.3" evidence="6"/>
<dbReference type="PROSITE" id="PS00482">
    <property type="entry name" value="DIHYDROOROTASE_1"/>
    <property type="match status" value="1"/>
</dbReference>
<dbReference type="NCBIfam" id="TIGR00857">
    <property type="entry name" value="pyrC_multi"/>
    <property type="match status" value="1"/>
</dbReference>
<keyword evidence="4 6" id="KW-0378">Hydrolase</keyword>
<dbReference type="Gene3D" id="3.20.20.140">
    <property type="entry name" value="Metal-dependent hydrolases"/>
    <property type="match status" value="1"/>
</dbReference>
<name>A0A923I685_9FIRM</name>
<comment type="catalytic activity">
    <reaction evidence="6">
        <text>(S)-dihydroorotate + H2O = N-carbamoyl-L-aspartate + H(+)</text>
        <dbReference type="Rhea" id="RHEA:24296"/>
        <dbReference type="ChEBI" id="CHEBI:15377"/>
        <dbReference type="ChEBI" id="CHEBI:15378"/>
        <dbReference type="ChEBI" id="CHEBI:30864"/>
        <dbReference type="ChEBI" id="CHEBI:32814"/>
        <dbReference type="EC" id="3.5.2.3"/>
    </reaction>
</comment>
<comment type="function">
    <text evidence="1 6">Catalyzes the reversible cyclization of carbamoyl aspartate to dihydroorotate.</text>
</comment>
<evidence type="ECO:0000256" key="3">
    <source>
        <dbReference type="ARBA" id="ARBA00022723"/>
    </source>
</evidence>
<dbReference type="SUPFAM" id="SSF51338">
    <property type="entry name" value="Composite domain of metallo-dependent hydrolases"/>
    <property type="match status" value="1"/>
</dbReference>
<feature type="binding site" evidence="6">
    <location>
        <position position="232"/>
    </location>
    <ligand>
        <name>Zn(2+)</name>
        <dbReference type="ChEBI" id="CHEBI:29105"/>
        <label>2</label>
    </ligand>
</feature>
<dbReference type="GO" id="GO:0004038">
    <property type="term" value="F:allantoinase activity"/>
    <property type="evidence" value="ECO:0007669"/>
    <property type="project" value="TreeGrafter"/>
</dbReference>
<sequence>MRQLLTGGQVFREGAFHPGDLVIENGLVAGAGVSVSKFESGNSIDCRGLFILPGLVDVHVHLREPGFSFKETIATGTAAAAAGGVTQVCSMPNLSPPPDGMEHLQAQLKAVRRDARVRVTPFGCITRGQRGAGELADMEAMAPYVAGFSDDGRGVQAEELMEAAMRLAKRLDRPIVAHCEDNALLKPGGCIHEGRYAAAHGHVGISSESEWRQVERDLKLAAKTGCRYHVCHISTKESVALIRQAKAAGTAVSCETAPHYLLLCEDDLGEDGRFKMNPPLRTAADRDALLEGLADGTIDVIATDHAPHTAQEKAKGLDGSLMGVVGLETAFAVLYTGLVKRGVLSLAGLVEKMSLAPRRIFGLPGGAGPGQEADLAVFDLDGEYEIDPETFLSMGRATPFAGWRVQGRNMLTMVKGCVVWQRNTQKR</sequence>
<comment type="caution">
    <text evidence="6">Lacks conserved residue(s) required for the propagation of feature annotation.</text>
</comment>
<dbReference type="GO" id="GO:0005737">
    <property type="term" value="C:cytoplasm"/>
    <property type="evidence" value="ECO:0007669"/>
    <property type="project" value="TreeGrafter"/>
</dbReference>